<feature type="domain" description="Methionyl/Valyl/Leucyl/Isoleucyl-tRNA synthetase anticodon-binding" evidence="10">
    <location>
        <begin position="646"/>
        <end position="782"/>
    </location>
</feature>
<dbReference type="RefSeq" id="WP_185086909.1">
    <property type="nucleotide sequence ID" value="NZ_JACHJB010000002.1"/>
</dbReference>
<dbReference type="GO" id="GO:0002161">
    <property type="term" value="F:aminoacyl-tRNA deacylase activity"/>
    <property type="evidence" value="ECO:0007669"/>
    <property type="project" value="InterPro"/>
</dbReference>
<comment type="domain">
    <text evidence="8">ValRS has two distinct active sites: one for aminoacylation and one for editing. The misactivated threonine is translocated from the active site to the editing site.</text>
</comment>
<evidence type="ECO:0000259" key="10">
    <source>
        <dbReference type="Pfam" id="PF08264"/>
    </source>
</evidence>
<dbReference type="PANTHER" id="PTHR11946:SF93">
    <property type="entry name" value="VALINE--TRNA LIGASE, CHLOROPLASTIC_MITOCHONDRIAL 2"/>
    <property type="match status" value="1"/>
</dbReference>
<reference evidence="11 12" key="1">
    <citation type="submission" date="2020-08" db="EMBL/GenBank/DDBJ databases">
        <title>Sequencing the genomes of 1000 actinobacteria strains.</title>
        <authorList>
            <person name="Klenk H.-P."/>
        </authorList>
    </citation>
    <scope>NUCLEOTIDE SEQUENCE [LARGE SCALE GENOMIC DNA]</scope>
    <source>
        <strain evidence="11 12">DSM 45913</strain>
    </source>
</reference>
<dbReference type="Proteomes" id="UP000583800">
    <property type="component" value="Unassembled WGS sequence"/>
</dbReference>
<dbReference type="CDD" id="cd07962">
    <property type="entry name" value="Anticodon_Ia_Val"/>
    <property type="match status" value="1"/>
</dbReference>
<dbReference type="InterPro" id="IPR001412">
    <property type="entry name" value="aa-tRNA-synth_I_CS"/>
</dbReference>
<comment type="similarity">
    <text evidence="8">Belongs to the class-I aminoacyl-tRNA synthetase family. ValS type 2 subfamily.</text>
</comment>
<dbReference type="InterPro" id="IPR002303">
    <property type="entry name" value="Valyl-tRNA_ligase"/>
</dbReference>
<dbReference type="Gene3D" id="3.40.50.620">
    <property type="entry name" value="HUPs"/>
    <property type="match status" value="2"/>
</dbReference>
<gene>
    <name evidence="8" type="primary">valS</name>
    <name evidence="11" type="ORF">FHU36_005860</name>
</gene>
<dbReference type="Gene3D" id="3.90.740.10">
    <property type="entry name" value="Valyl/Leucyl/Isoleucyl-tRNA synthetase, editing domain"/>
    <property type="match status" value="1"/>
</dbReference>
<keyword evidence="3 8" id="KW-0547">Nucleotide-binding</keyword>
<feature type="binding site" evidence="8">
    <location>
        <position position="573"/>
    </location>
    <ligand>
        <name>ATP</name>
        <dbReference type="ChEBI" id="CHEBI:30616"/>
    </ligand>
</feature>
<dbReference type="InterPro" id="IPR048044">
    <property type="entry name" value="Valyl-tRNA_ligase_actino"/>
</dbReference>
<evidence type="ECO:0000313" key="11">
    <source>
        <dbReference type="EMBL" id="MBB6349315.1"/>
    </source>
</evidence>
<evidence type="ECO:0000256" key="7">
    <source>
        <dbReference type="ARBA" id="ARBA00047552"/>
    </source>
</evidence>
<dbReference type="InterPro" id="IPR013155">
    <property type="entry name" value="M/V/L/I-tRNA-synth_anticd-bd"/>
</dbReference>
<evidence type="ECO:0000256" key="6">
    <source>
        <dbReference type="ARBA" id="ARBA00023146"/>
    </source>
</evidence>
<dbReference type="SUPFAM" id="SSF47323">
    <property type="entry name" value="Anticodon-binding domain of a subclass of class I aminoacyl-tRNA synthetases"/>
    <property type="match status" value="1"/>
</dbReference>
<dbReference type="Pfam" id="PF08264">
    <property type="entry name" value="Anticodon_1"/>
    <property type="match status" value="1"/>
</dbReference>
<keyword evidence="5 8" id="KW-0648">Protein biosynthesis</keyword>
<dbReference type="EMBL" id="JACHJB010000002">
    <property type="protein sequence ID" value="MBB6349315.1"/>
    <property type="molecule type" value="Genomic_DNA"/>
</dbReference>
<dbReference type="InterPro" id="IPR002300">
    <property type="entry name" value="aa-tRNA-synth_Ia"/>
</dbReference>
<dbReference type="GO" id="GO:0004832">
    <property type="term" value="F:valine-tRNA ligase activity"/>
    <property type="evidence" value="ECO:0007669"/>
    <property type="project" value="UniProtKB-UniRule"/>
</dbReference>
<dbReference type="GO" id="GO:0006438">
    <property type="term" value="P:valyl-tRNA aminoacylation"/>
    <property type="evidence" value="ECO:0007669"/>
    <property type="project" value="UniProtKB-UniRule"/>
</dbReference>
<keyword evidence="4 8" id="KW-0067">ATP-binding</keyword>
<dbReference type="SUPFAM" id="SSF52374">
    <property type="entry name" value="Nucleotidylyl transferase"/>
    <property type="match status" value="1"/>
</dbReference>
<dbReference type="InterPro" id="IPR014729">
    <property type="entry name" value="Rossmann-like_a/b/a_fold"/>
</dbReference>
<feature type="short sequence motif" description="'KMSKS' region" evidence="8">
    <location>
        <begin position="570"/>
        <end position="574"/>
    </location>
</feature>
<keyword evidence="12" id="KW-1185">Reference proteome</keyword>
<feature type="domain" description="Aminoacyl-tRNA synthetase class Ia" evidence="9">
    <location>
        <begin position="14"/>
        <end position="608"/>
    </location>
</feature>
<dbReference type="EC" id="6.1.1.9" evidence="8"/>
<evidence type="ECO:0000256" key="2">
    <source>
        <dbReference type="ARBA" id="ARBA00022598"/>
    </source>
</evidence>
<dbReference type="Gene3D" id="1.10.730.10">
    <property type="entry name" value="Isoleucyl-tRNA Synthetase, Domain 1"/>
    <property type="match status" value="1"/>
</dbReference>
<dbReference type="InterPro" id="IPR033705">
    <property type="entry name" value="Anticodon_Ia_Val"/>
</dbReference>
<feature type="short sequence motif" description="'HIGH' region" evidence="8">
    <location>
        <begin position="43"/>
        <end position="53"/>
    </location>
</feature>
<dbReference type="PANTHER" id="PTHR11946">
    <property type="entry name" value="VALYL-TRNA SYNTHETASES"/>
    <property type="match status" value="1"/>
</dbReference>
<comment type="catalytic activity">
    <reaction evidence="7 8">
        <text>tRNA(Val) + L-valine + ATP = L-valyl-tRNA(Val) + AMP + diphosphate</text>
        <dbReference type="Rhea" id="RHEA:10704"/>
        <dbReference type="Rhea" id="RHEA-COMP:9672"/>
        <dbReference type="Rhea" id="RHEA-COMP:9708"/>
        <dbReference type="ChEBI" id="CHEBI:30616"/>
        <dbReference type="ChEBI" id="CHEBI:33019"/>
        <dbReference type="ChEBI" id="CHEBI:57762"/>
        <dbReference type="ChEBI" id="CHEBI:78442"/>
        <dbReference type="ChEBI" id="CHEBI:78537"/>
        <dbReference type="ChEBI" id="CHEBI:456215"/>
        <dbReference type="EC" id="6.1.1.9"/>
    </reaction>
</comment>
<sequence>MPEKPTLDGLEQVWAARWEDEGTYRFDRSRTRDQVYSIDTPPPTVSGSLHVGHVFSYTHTDTVARFQRMRGREVFYPMGWDDNGLPTERRVQNHFGVRCDPSVPYDRDFTPPAKPDPKRQVPISRGNFIELCERLTLDDEKAFEELWRRLGLSVDWTMTYATIDGHARAASQRAFLRNLTRGEAYLAEAPTLWDVTFRTAVAQAELEDREWPGAFHRISFYGEKGPVWIETTRPELIPACVALVAHPDDERYKPLFGTSVLTPIFGVEVPVLAHHLAEPDKGSGIAMICTFGDLTDVTWWRELALPTRPVVGRDGRLLPEPPEGVEPGPYKELAGKTVHSARERIVELLRESGDLDGDPRPVQRTVKFYEKGDRPLEIVTTRQWYIRNGGRDAGLREQLLARGAELRWHPPHMRVRYDNWVQGLAGDWLISRQRFFGVPFPVWYPLDDSGEPDYTRPLLPREEELPIDPSSQVPHGYTEDLRGKPGGFVGDPDVMDTWATSSLSPEIAGGWERDPDLFARVFPMDLRPQAHEIIRTWLFSTVVRAHQEFGTLPWNDVAISGWILDPDRKKMSKSKGNVTTPLGLLEEYGSDAVRYWAASGRPGTDTAFDTGQIKVGRRLAIKILNASKFVLGFPAAEAEVTEPLDLSMLAALADVVEEATRAFEGYDYTRALEAAERFFWSFCDDYLELVKARAYESGPRAASAHVALRRALDVQLRLFAPFLPFVTEEVWSWWREGSVHRAAWPAAERGTGDPAVLSVASEVLRQVRKAKSAAKLSMRAEVSRLTVSGPEAGLVRLAQDDLCGAGTVEEFVLRDGPELTVEVTLEESR</sequence>
<evidence type="ECO:0000313" key="12">
    <source>
        <dbReference type="Proteomes" id="UP000583800"/>
    </source>
</evidence>
<dbReference type="SUPFAM" id="SSF50677">
    <property type="entry name" value="ValRS/IleRS/LeuRS editing domain"/>
    <property type="match status" value="1"/>
</dbReference>
<dbReference type="InterPro" id="IPR022874">
    <property type="entry name" value="Valine-tRNA_ligase_type_2"/>
</dbReference>
<dbReference type="GO" id="GO:0005829">
    <property type="term" value="C:cytosol"/>
    <property type="evidence" value="ECO:0007669"/>
    <property type="project" value="TreeGrafter"/>
</dbReference>
<keyword evidence="1 8" id="KW-0963">Cytoplasm</keyword>
<keyword evidence="2 8" id="KW-0436">Ligase</keyword>
<evidence type="ECO:0000256" key="8">
    <source>
        <dbReference type="HAMAP-Rule" id="MF_02005"/>
    </source>
</evidence>
<organism evidence="11 12">
    <name type="scientific">Nonomuraea muscovyensis</name>
    <dbReference type="NCBI Taxonomy" id="1124761"/>
    <lineage>
        <taxon>Bacteria</taxon>
        <taxon>Bacillati</taxon>
        <taxon>Actinomycetota</taxon>
        <taxon>Actinomycetes</taxon>
        <taxon>Streptosporangiales</taxon>
        <taxon>Streptosporangiaceae</taxon>
        <taxon>Nonomuraea</taxon>
    </lineage>
</organism>
<evidence type="ECO:0000259" key="9">
    <source>
        <dbReference type="Pfam" id="PF00133"/>
    </source>
</evidence>
<evidence type="ECO:0000256" key="1">
    <source>
        <dbReference type="ARBA" id="ARBA00022490"/>
    </source>
</evidence>
<dbReference type="HAMAP" id="MF_02005">
    <property type="entry name" value="Val_tRNA_synth_type2"/>
    <property type="match status" value="1"/>
</dbReference>
<comment type="subunit">
    <text evidence="8">Monomer.</text>
</comment>
<name>A0A7X0C6C3_9ACTN</name>
<comment type="caution">
    <text evidence="11">The sequence shown here is derived from an EMBL/GenBank/DDBJ whole genome shotgun (WGS) entry which is preliminary data.</text>
</comment>
<evidence type="ECO:0000256" key="4">
    <source>
        <dbReference type="ARBA" id="ARBA00022840"/>
    </source>
</evidence>
<dbReference type="InterPro" id="IPR009008">
    <property type="entry name" value="Val/Leu/Ile-tRNA-synth_edit"/>
</dbReference>
<keyword evidence="6 8" id="KW-0030">Aminoacyl-tRNA synthetase</keyword>
<comment type="function">
    <text evidence="8">Catalyzes the attachment of valine to tRNA(Val). As ValRS can inadvertently accommodate and process structurally similar amino acids such as threonine, to avoid such errors, it has a 'posttransfer' editing activity that hydrolyzes mischarged Thr-tRNA(Val) in a tRNA-dependent manner.</text>
</comment>
<dbReference type="AlphaFoldDB" id="A0A7X0C6C3"/>
<dbReference type="Pfam" id="PF00133">
    <property type="entry name" value="tRNA-synt_1"/>
    <property type="match status" value="1"/>
</dbReference>
<dbReference type="PROSITE" id="PS00178">
    <property type="entry name" value="AA_TRNA_LIGASE_I"/>
    <property type="match status" value="1"/>
</dbReference>
<dbReference type="PRINTS" id="PR00986">
    <property type="entry name" value="TRNASYNTHVAL"/>
</dbReference>
<comment type="subcellular location">
    <subcellularLocation>
        <location evidence="8">Cytoplasm</location>
    </subcellularLocation>
</comment>
<proteinExistence type="inferred from homology"/>
<evidence type="ECO:0000256" key="5">
    <source>
        <dbReference type="ARBA" id="ARBA00022917"/>
    </source>
</evidence>
<dbReference type="InterPro" id="IPR009080">
    <property type="entry name" value="tRNAsynth_Ia_anticodon-bd"/>
</dbReference>
<dbReference type="NCBIfam" id="NF000540">
    <property type="entry name" value="alt_ValS"/>
    <property type="match status" value="1"/>
</dbReference>
<protein>
    <recommendedName>
        <fullName evidence="8">Valine--tRNA ligase</fullName>
        <ecNumber evidence="8">6.1.1.9</ecNumber>
    </recommendedName>
    <alternativeName>
        <fullName evidence="8">Valyl-tRNA synthetase</fullName>
        <shortName evidence="8">ValRS</shortName>
    </alternativeName>
</protein>
<evidence type="ECO:0000256" key="3">
    <source>
        <dbReference type="ARBA" id="ARBA00022741"/>
    </source>
</evidence>
<dbReference type="NCBIfam" id="NF009687">
    <property type="entry name" value="PRK13208.1"/>
    <property type="match status" value="1"/>
</dbReference>
<dbReference type="GO" id="GO:0005524">
    <property type="term" value="F:ATP binding"/>
    <property type="evidence" value="ECO:0007669"/>
    <property type="project" value="UniProtKB-UniRule"/>
</dbReference>
<accession>A0A7X0C6C3</accession>